<dbReference type="InterPro" id="IPR053148">
    <property type="entry name" value="PD-DEXK-like_domain"/>
</dbReference>
<evidence type="ECO:0000259" key="2">
    <source>
        <dbReference type="Pfam" id="PF17761"/>
    </source>
</evidence>
<keyword evidence="4" id="KW-1185">Reference proteome</keyword>
<protein>
    <submittedName>
        <fullName evidence="3">DUF1016</fullName>
    </submittedName>
</protein>
<evidence type="ECO:0000313" key="3">
    <source>
        <dbReference type="EMBL" id="QTA91357.1"/>
    </source>
</evidence>
<dbReference type="GO" id="GO:0003676">
    <property type="term" value="F:nucleic acid binding"/>
    <property type="evidence" value="ECO:0007669"/>
    <property type="project" value="InterPro"/>
</dbReference>
<dbReference type="PANTHER" id="PTHR30547:SF5">
    <property type="entry name" value="NUCLEASE YHCG-RELATED"/>
    <property type="match status" value="1"/>
</dbReference>
<dbReference type="InterPro" id="IPR011856">
    <property type="entry name" value="tRNA_endonuc-like_dom_sf"/>
</dbReference>
<accession>A0A975BU43</accession>
<dbReference type="InterPro" id="IPR009362">
    <property type="entry name" value="YhcG_C"/>
</dbReference>
<dbReference type="KEGG" id="dmm:dnm_074220"/>
<proteinExistence type="predicted"/>
<sequence>MKDISKDAEYKQLVENIGSAYQSAKTRIVSAVNTEMLHAYWQIGKYIIEFEQGGKIKAEYGKRLLEKLSKDLRLRYGKGFSRSNLNYMRLLYDKYPAYEKLSDRLSWSHYYELLKVEDDLAREFYEKQAIIENWTIRELRRQKKTGLFHRLAVGKDKEKILELSKQGQIIESENDFLKDPHVFEFLNFPENYQYNENDIEKAVINNLQQFLLELGKGFAFVGRQQRITLNNRHYFIDLVFYHVKLKCYVLIDLKIGEVEHEHIGQMKLYLGYYMKEVNEETDNEPIGLILSEEKDDIMVEYAMLNDKSKLVVSKYQLYLPDIEQLKNKVKEIIEK</sequence>
<dbReference type="InterPro" id="IPR041527">
    <property type="entry name" value="YhcG_N"/>
</dbReference>
<dbReference type="Proteomes" id="UP000663722">
    <property type="component" value="Chromosome"/>
</dbReference>
<name>A0A975BU43_9BACT</name>
<reference evidence="3" key="1">
    <citation type="journal article" date="2021" name="Microb. Physiol.">
        <title>Proteogenomic Insights into the Physiology of Marine, Sulfate-Reducing, Filamentous Desulfonema limicola and Desulfonema magnum.</title>
        <authorList>
            <person name="Schnaars V."/>
            <person name="Wohlbrand L."/>
            <person name="Scheve S."/>
            <person name="Hinrichs C."/>
            <person name="Reinhardt R."/>
            <person name="Rabus R."/>
        </authorList>
    </citation>
    <scope>NUCLEOTIDE SEQUENCE</scope>
    <source>
        <strain evidence="3">4be13</strain>
    </source>
</reference>
<dbReference type="EMBL" id="CP061800">
    <property type="protein sequence ID" value="QTA91357.1"/>
    <property type="molecule type" value="Genomic_DNA"/>
</dbReference>
<dbReference type="Pfam" id="PF06250">
    <property type="entry name" value="YhcG_C"/>
    <property type="match status" value="1"/>
</dbReference>
<dbReference type="Gene3D" id="3.40.1350.10">
    <property type="match status" value="1"/>
</dbReference>
<organism evidence="3 4">
    <name type="scientific">Desulfonema magnum</name>
    <dbReference type="NCBI Taxonomy" id="45655"/>
    <lineage>
        <taxon>Bacteria</taxon>
        <taxon>Pseudomonadati</taxon>
        <taxon>Thermodesulfobacteriota</taxon>
        <taxon>Desulfobacteria</taxon>
        <taxon>Desulfobacterales</taxon>
        <taxon>Desulfococcaceae</taxon>
        <taxon>Desulfonema</taxon>
    </lineage>
</organism>
<gene>
    <name evidence="3" type="ORF">dnm_074220</name>
</gene>
<dbReference type="Pfam" id="PF17761">
    <property type="entry name" value="DUF1016_N"/>
    <property type="match status" value="1"/>
</dbReference>
<dbReference type="PANTHER" id="PTHR30547">
    <property type="entry name" value="UNCHARACTERIZED PROTEIN YHCG-RELATED"/>
    <property type="match status" value="1"/>
</dbReference>
<feature type="domain" description="YhcG N-terminal" evidence="2">
    <location>
        <begin position="17"/>
        <end position="150"/>
    </location>
</feature>
<evidence type="ECO:0000259" key="1">
    <source>
        <dbReference type="Pfam" id="PF06250"/>
    </source>
</evidence>
<evidence type="ECO:0000313" key="4">
    <source>
        <dbReference type="Proteomes" id="UP000663722"/>
    </source>
</evidence>
<dbReference type="RefSeq" id="WP_207679174.1">
    <property type="nucleotide sequence ID" value="NZ_CP061800.1"/>
</dbReference>
<feature type="domain" description="YhcG PDDEXK nuclease" evidence="1">
    <location>
        <begin position="175"/>
        <end position="329"/>
    </location>
</feature>
<dbReference type="AlphaFoldDB" id="A0A975BU43"/>